<dbReference type="Pfam" id="PF00004">
    <property type="entry name" value="AAA"/>
    <property type="match status" value="2"/>
</dbReference>
<keyword evidence="2" id="KW-0547">Nucleotide-binding</keyword>
<dbReference type="InterPro" id="IPR003960">
    <property type="entry name" value="ATPase_AAA_CS"/>
</dbReference>
<reference evidence="6 7" key="1">
    <citation type="submission" date="2018-11" db="EMBL/GenBank/DDBJ databases">
        <title>Genome sequence of Apiotrichum porosum DSM 27194.</title>
        <authorList>
            <person name="Aliyu H."/>
            <person name="Gorte O."/>
            <person name="Ochsenreither K."/>
        </authorList>
    </citation>
    <scope>NUCLEOTIDE SEQUENCE [LARGE SCALE GENOMIC DNA]</scope>
    <source>
        <strain evidence="6 7">DSM 27194</strain>
    </source>
</reference>
<dbReference type="GeneID" id="39593864"/>
<sequence>MAEPFATLTIAPIDLEAGGSDAPPQRLNRRAHLAPELLRSRKLAAGEWVLLKASGPAAAGEDNPIGWVVAQLWPRVGIEEDTVALTPAQIGNIGAFSVDMFRFPPQTSNGVLKLVTVKEISLAAAKKEDLDEAGKKRELEWQRAAVKEALTAVKYVNEGYKITLGDTATRFVITGYDVSTKVAAPRAGADALASDLGALSLKDAPPVYEAEWRTKIKFEGEDESDKGPTSTDSKSGANPTGSSAAPPSYINIFTPAEAGATSYNLLGGLDHQIKQVKALLDLPLNNPELFTRFGLTPPRGLLLHGPPGTGKTALARAIASSTPGCSCIVVNGPELSSAFHGETEERLRGIFEEARKRSPCIIVLDEVDALCPRRDGGEGGEVERRVVAMLLTLMDGMGASTSNERVIVIAATNRPNAIDPALRRPGRFDREIEIGIPDATGRAHILNIMLAKMPHSLTEAEITSVAARTHGYVGADLVSLVRESATTAIQRWADNHTASEPSPLLTAADVNTTLPTIRPSAMREVFVETPTVRWTDIGGQDDVKQKLRECVEWPLTHGATFARLGVEAPRGVLLYGPPGCSKTMTAKALATESGINFIAVKGPELLNKYVGESERAVREVFRKARAASPSIVFFDEIDALGSSRDGGGGGDVQSGVLTSLLNEMDGIESLSGVTVVAATNRPDVLDTALTRPGRLDRILYVGAPDLATRKDIFRLRFRNMAIEPGVNLDQLAQITDGCSGAEVGSICQDAALAAMNEDLDAPYVKISHLLHSARTVRRRITPDMIRFFEEWRDQSGIRSA</sequence>
<dbReference type="FunFam" id="3.40.50.300:FF:001985">
    <property type="entry name" value="Chromosome 9, whole genome shotgun sequence"/>
    <property type="match status" value="1"/>
</dbReference>
<evidence type="ECO:0000256" key="4">
    <source>
        <dbReference type="SAM" id="MobiDB-lite"/>
    </source>
</evidence>
<keyword evidence="3" id="KW-0067">ATP-binding</keyword>
<dbReference type="PRINTS" id="PR00830">
    <property type="entry name" value="ENDOLAPTASE"/>
</dbReference>
<dbReference type="FunFam" id="3.40.50.300:FF:000018">
    <property type="entry name" value="Cell division control 48"/>
    <property type="match status" value="1"/>
</dbReference>
<dbReference type="PROSITE" id="PS00674">
    <property type="entry name" value="AAA"/>
    <property type="match status" value="2"/>
</dbReference>
<dbReference type="AlphaFoldDB" id="A0A427XL80"/>
<dbReference type="CDD" id="cd19511">
    <property type="entry name" value="RecA-like_CDC48_r2-like"/>
    <property type="match status" value="1"/>
</dbReference>
<keyword evidence="1" id="KW-0677">Repeat</keyword>
<dbReference type="InterPro" id="IPR050168">
    <property type="entry name" value="AAA_ATPase_domain"/>
</dbReference>
<evidence type="ECO:0000259" key="5">
    <source>
        <dbReference type="SMART" id="SM00382"/>
    </source>
</evidence>
<comment type="caution">
    <text evidence="6">The sequence shown here is derived from an EMBL/GenBank/DDBJ whole genome shotgun (WGS) entry which is preliminary data.</text>
</comment>
<dbReference type="OrthoDB" id="27435at2759"/>
<feature type="compositionally biased region" description="Polar residues" evidence="4">
    <location>
        <begin position="227"/>
        <end position="245"/>
    </location>
</feature>
<dbReference type="SMART" id="SM00382">
    <property type="entry name" value="AAA"/>
    <property type="match status" value="2"/>
</dbReference>
<evidence type="ECO:0000313" key="7">
    <source>
        <dbReference type="Proteomes" id="UP000279236"/>
    </source>
</evidence>
<evidence type="ECO:0000313" key="6">
    <source>
        <dbReference type="EMBL" id="RSH79669.1"/>
    </source>
</evidence>
<dbReference type="FunFam" id="1.10.8.60:FF:000133">
    <property type="entry name" value="AAA family ATPase"/>
    <property type="match status" value="1"/>
</dbReference>
<dbReference type="InterPro" id="IPR003959">
    <property type="entry name" value="ATPase_AAA_core"/>
</dbReference>
<protein>
    <submittedName>
        <fullName evidence="6">AAA+-type ATPase</fullName>
    </submittedName>
</protein>
<dbReference type="InterPro" id="IPR027417">
    <property type="entry name" value="P-loop_NTPase"/>
</dbReference>
<keyword evidence="7" id="KW-1185">Reference proteome</keyword>
<dbReference type="RefSeq" id="XP_028474778.1">
    <property type="nucleotide sequence ID" value="XM_028624610.1"/>
</dbReference>
<accession>A0A427XL80</accession>
<dbReference type="GO" id="GO:0005524">
    <property type="term" value="F:ATP binding"/>
    <property type="evidence" value="ECO:0007669"/>
    <property type="project" value="UniProtKB-KW"/>
</dbReference>
<gene>
    <name evidence="6" type="primary">AFG2</name>
    <name evidence="6" type="ORF">EHS24_009321</name>
</gene>
<dbReference type="Pfam" id="PF17862">
    <property type="entry name" value="AAA_lid_3"/>
    <property type="match status" value="2"/>
</dbReference>
<feature type="region of interest" description="Disordered" evidence="4">
    <location>
        <begin position="218"/>
        <end position="248"/>
    </location>
</feature>
<evidence type="ECO:0000256" key="2">
    <source>
        <dbReference type="ARBA" id="ARBA00022741"/>
    </source>
</evidence>
<dbReference type="PANTHER" id="PTHR23077">
    <property type="entry name" value="AAA-FAMILY ATPASE"/>
    <property type="match status" value="1"/>
</dbReference>
<dbReference type="GO" id="GO:0005737">
    <property type="term" value="C:cytoplasm"/>
    <property type="evidence" value="ECO:0007669"/>
    <property type="project" value="TreeGrafter"/>
</dbReference>
<dbReference type="GO" id="GO:0016887">
    <property type="term" value="F:ATP hydrolysis activity"/>
    <property type="evidence" value="ECO:0007669"/>
    <property type="project" value="InterPro"/>
</dbReference>
<feature type="domain" description="AAA+ ATPase" evidence="5">
    <location>
        <begin position="568"/>
        <end position="705"/>
    </location>
</feature>
<dbReference type="InterPro" id="IPR003593">
    <property type="entry name" value="AAA+_ATPase"/>
</dbReference>
<dbReference type="EMBL" id="RSCE01000009">
    <property type="protein sequence ID" value="RSH79669.1"/>
    <property type="molecule type" value="Genomic_DNA"/>
</dbReference>
<dbReference type="CDD" id="cd19503">
    <property type="entry name" value="RecA-like_CDC48_NLV2_r1-like"/>
    <property type="match status" value="1"/>
</dbReference>
<evidence type="ECO:0000256" key="3">
    <source>
        <dbReference type="ARBA" id="ARBA00022840"/>
    </source>
</evidence>
<name>A0A427XL80_9TREE</name>
<dbReference type="Gene3D" id="3.40.50.300">
    <property type="entry name" value="P-loop containing nucleotide triphosphate hydrolases"/>
    <property type="match status" value="2"/>
</dbReference>
<dbReference type="InterPro" id="IPR041569">
    <property type="entry name" value="AAA_lid_3"/>
</dbReference>
<proteinExistence type="predicted"/>
<dbReference type="Proteomes" id="UP000279236">
    <property type="component" value="Unassembled WGS sequence"/>
</dbReference>
<dbReference type="STRING" id="105984.A0A427XL80"/>
<dbReference type="PANTHER" id="PTHR23077:SF27">
    <property type="entry name" value="ATPASE FAMILY GENE 2 PROTEIN HOMOLOG A"/>
    <property type="match status" value="1"/>
</dbReference>
<organism evidence="6 7">
    <name type="scientific">Apiotrichum porosum</name>
    <dbReference type="NCBI Taxonomy" id="105984"/>
    <lineage>
        <taxon>Eukaryota</taxon>
        <taxon>Fungi</taxon>
        <taxon>Dikarya</taxon>
        <taxon>Basidiomycota</taxon>
        <taxon>Agaricomycotina</taxon>
        <taxon>Tremellomycetes</taxon>
        <taxon>Trichosporonales</taxon>
        <taxon>Trichosporonaceae</taxon>
        <taxon>Apiotrichum</taxon>
    </lineage>
</organism>
<feature type="domain" description="AAA+ ATPase" evidence="5">
    <location>
        <begin position="297"/>
        <end position="438"/>
    </location>
</feature>
<dbReference type="SUPFAM" id="SSF52540">
    <property type="entry name" value="P-loop containing nucleoside triphosphate hydrolases"/>
    <property type="match status" value="2"/>
</dbReference>
<evidence type="ECO:0000256" key="1">
    <source>
        <dbReference type="ARBA" id="ARBA00022737"/>
    </source>
</evidence>
<dbReference type="Gene3D" id="1.10.8.60">
    <property type="match status" value="2"/>
</dbReference>